<dbReference type="RefSeq" id="WP_114795531.1">
    <property type="nucleotide sequence ID" value="NZ_QQZY01000002.1"/>
</dbReference>
<reference evidence="3 4" key="1">
    <citation type="submission" date="2018-07" db="EMBL/GenBank/DDBJ databases">
        <title>High-quality-draft genome sequence of Gaiella occulta.</title>
        <authorList>
            <person name="Severino R."/>
            <person name="Froufe H.J.C."/>
            <person name="Rainey F.A."/>
            <person name="Barroso C."/>
            <person name="Albuquerque L."/>
            <person name="Lobo-Da-Cunha A."/>
            <person name="Da Costa M.S."/>
            <person name="Egas C."/>
        </authorList>
    </citation>
    <scope>NUCLEOTIDE SEQUENCE [LARGE SCALE GENOMIC DNA]</scope>
    <source>
        <strain evidence="3 4">F2-233</strain>
    </source>
</reference>
<dbReference type="SUPFAM" id="SSF55729">
    <property type="entry name" value="Acyl-CoA N-acyltransferases (Nat)"/>
    <property type="match status" value="1"/>
</dbReference>
<keyword evidence="4" id="KW-1185">Reference proteome</keyword>
<dbReference type="Pfam" id="PF00583">
    <property type="entry name" value="Acetyltransf_1"/>
    <property type="match status" value="1"/>
</dbReference>
<dbReference type="CDD" id="cd04301">
    <property type="entry name" value="NAT_SF"/>
    <property type="match status" value="1"/>
</dbReference>
<dbReference type="GO" id="GO:0008080">
    <property type="term" value="F:N-acetyltransferase activity"/>
    <property type="evidence" value="ECO:0007669"/>
    <property type="project" value="InterPro"/>
</dbReference>
<evidence type="ECO:0000313" key="4">
    <source>
        <dbReference type="Proteomes" id="UP000254134"/>
    </source>
</evidence>
<comment type="caution">
    <text evidence="3">The sequence shown here is derived from an EMBL/GenBank/DDBJ whole genome shotgun (WGS) entry which is preliminary data.</text>
</comment>
<dbReference type="PROSITE" id="PS51186">
    <property type="entry name" value="GNAT"/>
    <property type="match status" value="1"/>
</dbReference>
<dbReference type="PANTHER" id="PTHR13947">
    <property type="entry name" value="GNAT FAMILY N-ACETYLTRANSFERASE"/>
    <property type="match status" value="1"/>
</dbReference>
<protein>
    <submittedName>
        <fullName evidence="3">Acetyltransferase</fullName>
    </submittedName>
</protein>
<feature type="domain" description="N-acetyltransferase" evidence="2">
    <location>
        <begin position="7"/>
        <end position="168"/>
    </location>
</feature>
<keyword evidence="1 3" id="KW-0808">Transferase</keyword>
<reference evidence="4" key="2">
    <citation type="journal article" date="2019" name="MicrobiologyOpen">
        <title>High-quality draft genome sequence of Gaiella occulta isolated from a 150 meter deep mineral water borehole and comparison with the genome sequences of other deep-branching lineages of the phylum Actinobacteria.</title>
        <authorList>
            <person name="Severino R."/>
            <person name="Froufe H.J.C."/>
            <person name="Barroso C."/>
            <person name="Albuquerque L."/>
            <person name="Lobo-da-Cunha A."/>
            <person name="da Costa M.S."/>
            <person name="Egas C."/>
        </authorList>
    </citation>
    <scope>NUCLEOTIDE SEQUENCE [LARGE SCALE GENOMIC DNA]</scope>
    <source>
        <strain evidence="4">F2-233</strain>
    </source>
</reference>
<dbReference type="Proteomes" id="UP000254134">
    <property type="component" value="Unassembled WGS sequence"/>
</dbReference>
<evidence type="ECO:0000313" key="3">
    <source>
        <dbReference type="EMBL" id="RDI75313.1"/>
    </source>
</evidence>
<evidence type="ECO:0000256" key="1">
    <source>
        <dbReference type="ARBA" id="ARBA00022679"/>
    </source>
</evidence>
<dbReference type="AlphaFoldDB" id="A0A7M2Z0L5"/>
<organism evidence="3 4">
    <name type="scientific">Gaiella occulta</name>
    <dbReference type="NCBI Taxonomy" id="1002870"/>
    <lineage>
        <taxon>Bacteria</taxon>
        <taxon>Bacillati</taxon>
        <taxon>Actinomycetota</taxon>
        <taxon>Thermoleophilia</taxon>
        <taxon>Gaiellales</taxon>
        <taxon>Gaiellaceae</taxon>
        <taxon>Gaiella</taxon>
    </lineage>
</organism>
<dbReference type="InterPro" id="IPR000182">
    <property type="entry name" value="GNAT_dom"/>
</dbReference>
<accession>A0A7M2Z0L5</accession>
<dbReference type="OrthoDB" id="9799092at2"/>
<gene>
    <name evidence="3" type="ORF">Gocc_1111</name>
</gene>
<evidence type="ECO:0000259" key="2">
    <source>
        <dbReference type="PROSITE" id="PS51186"/>
    </source>
</evidence>
<sequence>MSDAAAVTIRPVRADEWQRWRDVRLRMLRDDADYFSTRYDDMVREPDAYWRDWAADAAAGVDKALFVAEEGGRWLGVVGAFARVDAREVQLVSMWVDPDGRGRGVARRLIRAVATWAAGRGSTRVVLFVQEANAPARRLYERAGFRPTGDRTPAGGGRSAFKLVLAASVHDLLA</sequence>
<dbReference type="InterPro" id="IPR016181">
    <property type="entry name" value="Acyl_CoA_acyltransferase"/>
</dbReference>
<dbReference type="Gene3D" id="3.40.630.30">
    <property type="match status" value="1"/>
</dbReference>
<proteinExistence type="predicted"/>
<dbReference type="PANTHER" id="PTHR13947:SF37">
    <property type="entry name" value="LD18367P"/>
    <property type="match status" value="1"/>
</dbReference>
<dbReference type="EMBL" id="QQZY01000002">
    <property type="protein sequence ID" value="RDI75313.1"/>
    <property type="molecule type" value="Genomic_DNA"/>
</dbReference>
<name>A0A7M2Z0L5_9ACTN</name>
<dbReference type="InterPro" id="IPR050769">
    <property type="entry name" value="NAT_camello-type"/>
</dbReference>